<dbReference type="Proteomes" id="UP000831181">
    <property type="component" value="Chromosome"/>
</dbReference>
<dbReference type="InterPro" id="IPR002156">
    <property type="entry name" value="RNaseH_domain"/>
</dbReference>
<dbReference type="Pfam" id="PF13456">
    <property type="entry name" value="RVT_3"/>
    <property type="match status" value="1"/>
</dbReference>
<dbReference type="KEGG" id="lbe:MOO44_06860"/>
<dbReference type="SUPFAM" id="SSF53098">
    <property type="entry name" value="Ribonuclease H-like"/>
    <property type="match status" value="1"/>
</dbReference>
<reference evidence="2" key="1">
    <citation type="journal article" date="2022" name="Int. J. Syst. Evol. Microbiol.">
        <title>Apilactobacillus apisilvae sp. nov., Nicolia spurrieriana gen. nov. sp. nov., Bombilactobacillus folatiphilus sp. nov. and Bombilactobacillus thymidiniphilus sp. nov., four new lactic acid bacterial isolates from stingless bees Tetragonula carbonaria and Austroplebeia australis.</title>
        <authorList>
            <person name="Oliphant S.A."/>
            <person name="Watson-Haigh N.S."/>
            <person name="Sumby K.M."/>
            <person name="Gardner J."/>
            <person name="Groom S."/>
            <person name="Jiranek V."/>
        </authorList>
    </citation>
    <scope>NUCLEOTIDE SEQUENCE</scope>
    <source>
        <strain evidence="2">SGEP1_A5</strain>
    </source>
</reference>
<dbReference type="CDD" id="cd09279">
    <property type="entry name" value="RNase_HI_like"/>
    <property type="match status" value="1"/>
</dbReference>
<dbReference type="AlphaFoldDB" id="A0A976RRV3"/>
<protein>
    <submittedName>
        <fullName evidence="2">Ribonuclease HI family protein</fullName>
    </submittedName>
</protein>
<proteinExistence type="predicted"/>
<evidence type="ECO:0000313" key="2">
    <source>
        <dbReference type="EMBL" id="UQS86605.1"/>
    </source>
</evidence>
<feature type="domain" description="RNase H type-1" evidence="1">
    <location>
        <begin position="19"/>
        <end position="133"/>
    </location>
</feature>
<accession>A0A976RRV3</accession>
<evidence type="ECO:0000313" key="3">
    <source>
        <dbReference type="Proteomes" id="UP000831181"/>
    </source>
</evidence>
<keyword evidence="3" id="KW-1185">Reference proteome</keyword>
<name>A0A976RRV3_9LACO</name>
<dbReference type="Gene3D" id="3.30.420.10">
    <property type="entry name" value="Ribonuclease H-like superfamily/Ribonuclease H"/>
    <property type="match status" value="1"/>
</dbReference>
<dbReference type="InterPro" id="IPR012337">
    <property type="entry name" value="RNaseH-like_sf"/>
</dbReference>
<organism evidence="2 3">
    <name type="scientific">Nicoliella spurrieriana</name>
    <dbReference type="NCBI Taxonomy" id="2925830"/>
    <lineage>
        <taxon>Bacteria</taxon>
        <taxon>Bacillati</taxon>
        <taxon>Bacillota</taxon>
        <taxon>Bacilli</taxon>
        <taxon>Lactobacillales</taxon>
        <taxon>Lactobacillaceae</taxon>
        <taxon>Nicoliella</taxon>
    </lineage>
</organism>
<sequence length="138" mass="15577">MYKLYTDAATLNHGDIKNDQSAGGILILNNGHQLQMKVPLRDAHDNHTAEFTTCIAGLRALIEQIPAAKLSHTIVFYYTDSKILADSLDKQYAKHYQPFVDSILALEAKFQLVMNQWIPEAQNMGAHELAQQALHQFR</sequence>
<dbReference type="RefSeq" id="WP_260116408.1">
    <property type="nucleotide sequence ID" value="NZ_CP093361.1"/>
</dbReference>
<dbReference type="InterPro" id="IPR036397">
    <property type="entry name" value="RNaseH_sf"/>
</dbReference>
<dbReference type="GO" id="GO:0003676">
    <property type="term" value="F:nucleic acid binding"/>
    <property type="evidence" value="ECO:0007669"/>
    <property type="project" value="InterPro"/>
</dbReference>
<gene>
    <name evidence="2" type="ORF">MOO44_06860</name>
</gene>
<dbReference type="GO" id="GO:0004523">
    <property type="term" value="F:RNA-DNA hybrid ribonuclease activity"/>
    <property type="evidence" value="ECO:0007669"/>
    <property type="project" value="InterPro"/>
</dbReference>
<dbReference type="EMBL" id="CP093361">
    <property type="protein sequence ID" value="UQS86605.1"/>
    <property type="molecule type" value="Genomic_DNA"/>
</dbReference>
<evidence type="ECO:0000259" key="1">
    <source>
        <dbReference type="Pfam" id="PF13456"/>
    </source>
</evidence>